<reference evidence="7 8" key="1">
    <citation type="submission" date="2014-04" db="EMBL/GenBank/DDBJ databases">
        <title>Genome assembly of Hyalangium minutum DSM 14724.</title>
        <authorList>
            <person name="Sharma G."/>
            <person name="Subramanian S."/>
        </authorList>
    </citation>
    <scope>NUCLEOTIDE SEQUENCE [LARGE SCALE GENOMIC DNA]</scope>
    <source>
        <strain evidence="7 8">DSM 14724</strain>
    </source>
</reference>
<proteinExistence type="predicted"/>
<name>A0A085WTP6_9BACT</name>
<comment type="caution">
    <text evidence="7">The sequence shown here is derived from an EMBL/GenBank/DDBJ whole genome shotgun (WGS) entry which is preliminary data.</text>
</comment>
<feature type="transmembrane region" description="Helical" evidence="5">
    <location>
        <begin position="145"/>
        <end position="165"/>
    </location>
</feature>
<organism evidence="7 8">
    <name type="scientific">Hyalangium minutum</name>
    <dbReference type="NCBI Taxonomy" id="394096"/>
    <lineage>
        <taxon>Bacteria</taxon>
        <taxon>Pseudomonadati</taxon>
        <taxon>Myxococcota</taxon>
        <taxon>Myxococcia</taxon>
        <taxon>Myxococcales</taxon>
        <taxon>Cystobacterineae</taxon>
        <taxon>Archangiaceae</taxon>
        <taxon>Hyalangium</taxon>
    </lineage>
</organism>
<dbReference type="PANTHER" id="PTHR43731">
    <property type="entry name" value="RHOMBOID PROTEASE"/>
    <property type="match status" value="1"/>
</dbReference>
<feature type="transmembrane region" description="Helical" evidence="5">
    <location>
        <begin position="172"/>
        <end position="197"/>
    </location>
</feature>
<dbReference type="PATRIC" id="fig|394096.3.peg.838"/>
<comment type="subcellular location">
    <subcellularLocation>
        <location evidence="1">Membrane</location>
        <topology evidence="1">Multi-pass membrane protein</topology>
    </subcellularLocation>
</comment>
<dbReference type="AlphaFoldDB" id="A0A085WTP6"/>
<keyword evidence="3 5" id="KW-1133">Transmembrane helix</keyword>
<dbReference type="GO" id="GO:0004252">
    <property type="term" value="F:serine-type endopeptidase activity"/>
    <property type="evidence" value="ECO:0007669"/>
    <property type="project" value="InterPro"/>
</dbReference>
<evidence type="ECO:0000256" key="3">
    <source>
        <dbReference type="ARBA" id="ARBA00022989"/>
    </source>
</evidence>
<evidence type="ECO:0000256" key="2">
    <source>
        <dbReference type="ARBA" id="ARBA00022692"/>
    </source>
</evidence>
<evidence type="ECO:0000313" key="8">
    <source>
        <dbReference type="Proteomes" id="UP000028725"/>
    </source>
</evidence>
<dbReference type="Gene3D" id="1.20.1540.10">
    <property type="entry name" value="Rhomboid-like"/>
    <property type="match status" value="1"/>
</dbReference>
<feature type="transmembrane region" description="Helical" evidence="5">
    <location>
        <begin position="12"/>
        <end position="31"/>
    </location>
</feature>
<dbReference type="InterPro" id="IPR035952">
    <property type="entry name" value="Rhomboid-like_sf"/>
</dbReference>
<feature type="domain" description="Peptidase S54 rhomboid" evidence="6">
    <location>
        <begin position="83"/>
        <end position="235"/>
    </location>
</feature>
<gene>
    <name evidence="7" type="ORF">DB31_3189</name>
</gene>
<protein>
    <submittedName>
        <fullName evidence="7">Rhomboid family protein</fullName>
    </submittedName>
</protein>
<evidence type="ECO:0000313" key="7">
    <source>
        <dbReference type="EMBL" id="KFE71059.1"/>
    </source>
</evidence>
<dbReference type="SUPFAM" id="SSF144091">
    <property type="entry name" value="Rhomboid-like"/>
    <property type="match status" value="1"/>
</dbReference>
<keyword evidence="8" id="KW-1185">Reference proteome</keyword>
<feature type="transmembrane region" description="Helical" evidence="5">
    <location>
        <begin position="121"/>
        <end position="139"/>
    </location>
</feature>
<evidence type="ECO:0000256" key="5">
    <source>
        <dbReference type="SAM" id="Phobius"/>
    </source>
</evidence>
<keyword evidence="4 5" id="KW-0472">Membrane</keyword>
<dbReference type="FunFam" id="1.20.1540.10:FF:000027">
    <property type="entry name" value="Rhomboid family intramembrane serine protease"/>
    <property type="match status" value="1"/>
</dbReference>
<dbReference type="Proteomes" id="UP000028725">
    <property type="component" value="Unassembled WGS sequence"/>
</dbReference>
<feature type="transmembrane region" description="Helical" evidence="5">
    <location>
        <begin position="89"/>
        <end position="109"/>
    </location>
</feature>
<dbReference type="STRING" id="394096.DB31_3189"/>
<dbReference type="EMBL" id="JMCB01000002">
    <property type="protein sequence ID" value="KFE71059.1"/>
    <property type="molecule type" value="Genomic_DNA"/>
</dbReference>
<evidence type="ECO:0000259" key="6">
    <source>
        <dbReference type="Pfam" id="PF01694"/>
    </source>
</evidence>
<dbReference type="PANTHER" id="PTHR43731:SF26">
    <property type="entry name" value="RHOMBOID-LIKE PROTEIN 10, CHLOROPLASTIC"/>
    <property type="match status" value="1"/>
</dbReference>
<dbReference type="Pfam" id="PF01694">
    <property type="entry name" value="Rhomboid"/>
    <property type="match status" value="1"/>
</dbReference>
<dbReference type="InterPro" id="IPR022764">
    <property type="entry name" value="Peptidase_S54_rhomboid_dom"/>
</dbReference>
<sequence>MFPISDDNPTLRTPVMTYLLLGIIVFVWLFFQGAGLHSEALAVSVCNWGMVPGELTGRAPLGLAVPMSRTAACVIDNEPINLFTPITSMFLHGGWGHLLGNCLFFWVFGNNIEDSMGRFRFLVFYLLCGLIAAGAHVMIEPASPVPTVGASGAISGILGAYLVLYPRVRVNLLIFIIIFIRIIPVPAWVVLIYWFVLQLITGLPQLSSIRSDASGGVAVWAHIGGFVAGAALIKLFENRAFTAQRTTWRHRLHPDHP</sequence>
<evidence type="ECO:0000256" key="4">
    <source>
        <dbReference type="ARBA" id="ARBA00023136"/>
    </source>
</evidence>
<dbReference type="GO" id="GO:0016020">
    <property type="term" value="C:membrane"/>
    <property type="evidence" value="ECO:0007669"/>
    <property type="project" value="UniProtKB-SubCell"/>
</dbReference>
<dbReference type="InterPro" id="IPR050925">
    <property type="entry name" value="Rhomboid_protease_S54"/>
</dbReference>
<dbReference type="OrthoDB" id="9813074at2"/>
<keyword evidence="2 5" id="KW-0812">Transmembrane</keyword>
<feature type="transmembrane region" description="Helical" evidence="5">
    <location>
        <begin position="217"/>
        <end position="236"/>
    </location>
</feature>
<evidence type="ECO:0000256" key="1">
    <source>
        <dbReference type="ARBA" id="ARBA00004141"/>
    </source>
</evidence>
<dbReference type="RefSeq" id="WP_044182545.1">
    <property type="nucleotide sequence ID" value="NZ_JMCB01000002.1"/>
</dbReference>
<accession>A0A085WTP6</accession>